<evidence type="ECO:0000256" key="5">
    <source>
        <dbReference type="ARBA" id="ARBA00023152"/>
    </source>
</evidence>
<keyword evidence="4" id="KW-0460">Magnesium</keyword>
<evidence type="ECO:0000313" key="9">
    <source>
        <dbReference type="EMBL" id="VAW35077.1"/>
    </source>
</evidence>
<dbReference type="GO" id="GO:0000287">
    <property type="term" value="F:magnesium ion binding"/>
    <property type="evidence" value="ECO:0007669"/>
    <property type="project" value="InterPro"/>
</dbReference>
<comment type="pathway">
    <text evidence="1">Carbohydrate degradation; glycolysis; pyruvate from D-glyceraldehyde 3-phosphate: step 4/5.</text>
</comment>
<dbReference type="Gene3D" id="3.30.390.10">
    <property type="entry name" value="Enolase-like, N-terminal domain"/>
    <property type="match status" value="1"/>
</dbReference>
<dbReference type="InterPro" id="IPR020810">
    <property type="entry name" value="Enolase_C"/>
</dbReference>
<reference evidence="9" key="1">
    <citation type="submission" date="2018-06" db="EMBL/GenBank/DDBJ databases">
        <authorList>
            <person name="Zhirakovskaya E."/>
        </authorList>
    </citation>
    <scope>NUCLEOTIDE SEQUENCE</scope>
</reference>
<evidence type="ECO:0000256" key="3">
    <source>
        <dbReference type="ARBA" id="ARBA00012058"/>
    </source>
</evidence>
<dbReference type="GO" id="GO:0006096">
    <property type="term" value="P:glycolytic process"/>
    <property type="evidence" value="ECO:0007669"/>
    <property type="project" value="UniProtKB-UniPathway"/>
</dbReference>
<dbReference type="CDD" id="cd03313">
    <property type="entry name" value="enolase"/>
    <property type="match status" value="1"/>
</dbReference>
<dbReference type="HAMAP" id="MF_00318">
    <property type="entry name" value="Enolase"/>
    <property type="match status" value="1"/>
</dbReference>
<evidence type="ECO:0000256" key="4">
    <source>
        <dbReference type="ARBA" id="ARBA00022842"/>
    </source>
</evidence>
<dbReference type="Pfam" id="PF03952">
    <property type="entry name" value="Enolase_N"/>
    <property type="match status" value="1"/>
</dbReference>
<dbReference type="NCBIfam" id="TIGR01060">
    <property type="entry name" value="eno"/>
    <property type="match status" value="1"/>
</dbReference>
<dbReference type="Gene3D" id="3.20.20.120">
    <property type="entry name" value="Enolase-like C-terminal domain"/>
    <property type="match status" value="1"/>
</dbReference>
<dbReference type="PANTHER" id="PTHR11902">
    <property type="entry name" value="ENOLASE"/>
    <property type="match status" value="1"/>
</dbReference>
<dbReference type="GO" id="GO:0000015">
    <property type="term" value="C:phosphopyruvate hydratase complex"/>
    <property type="evidence" value="ECO:0007669"/>
    <property type="project" value="InterPro"/>
</dbReference>
<name>A0A3B0VA55_9ZZZZ</name>
<dbReference type="EC" id="4.2.1.11" evidence="3"/>
<dbReference type="Pfam" id="PF00113">
    <property type="entry name" value="Enolase_C"/>
    <property type="match status" value="1"/>
</dbReference>
<keyword evidence="5" id="KW-0324">Glycolysis</keyword>
<organism evidence="9">
    <name type="scientific">hydrothermal vent metagenome</name>
    <dbReference type="NCBI Taxonomy" id="652676"/>
    <lineage>
        <taxon>unclassified sequences</taxon>
        <taxon>metagenomes</taxon>
        <taxon>ecological metagenomes</taxon>
    </lineage>
</organism>
<evidence type="ECO:0000256" key="6">
    <source>
        <dbReference type="ARBA" id="ARBA00023239"/>
    </source>
</evidence>
<evidence type="ECO:0000259" key="7">
    <source>
        <dbReference type="SMART" id="SM01192"/>
    </source>
</evidence>
<dbReference type="SFLD" id="SFLDS00001">
    <property type="entry name" value="Enolase"/>
    <property type="match status" value="1"/>
</dbReference>
<gene>
    <name evidence="9" type="ORF">MNBD_DELTA03-1481</name>
</gene>
<sequence length="367" mass="39211">MEQNEFQINGIEAMEILDSRGNPTVRVFLELKGGVRVSASVPSGASTGENEALELRDNDPGRYGGKGVLEAVARVEEIISPALLGLDVRRQALLDRIMIELDGTGTKARLGANAVLGVSMAAARAGAAVCGLPLYKYLGGAMARRLPVPCMNILNGGAHADNSVDIQEFMAVPLGAPSFAEGLRYVAETFHVLKKILKSKKLATSVGDEGGFAPDLPDNEAAMELIVEAISQAGYRPGVDIAIALDSAASSFVTKNGDYDLKWSGAGVKDTAQIIDLAADWLQRYPIVLWEDPLAEEDWAGFKAFTKRFGNKIEVVGDDIFVTNTRYIRRGIVESSANSALIKLNQIGTVTEAADAVRMCRAAGWRA</sequence>
<feature type="non-terminal residue" evidence="9">
    <location>
        <position position="367"/>
    </location>
</feature>
<keyword evidence="6 9" id="KW-0456">Lyase</keyword>
<dbReference type="GO" id="GO:0004634">
    <property type="term" value="F:phosphopyruvate hydratase activity"/>
    <property type="evidence" value="ECO:0007669"/>
    <property type="project" value="UniProtKB-EC"/>
</dbReference>
<dbReference type="UniPathway" id="UPA00109">
    <property type="reaction ID" value="UER00187"/>
</dbReference>
<proteinExistence type="inferred from homology"/>
<accession>A0A3B0VA55</accession>
<dbReference type="SFLD" id="SFLDF00002">
    <property type="entry name" value="enolase"/>
    <property type="match status" value="1"/>
</dbReference>
<dbReference type="InterPro" id="IPR029017">
    <property type="entry name" value="Enolase-like_N"/>
</dbReference>
<dbReference type="SMART" id="SM01193">
    <property type="entry name" value="Enolase_N"/>
    <property type="match status" value="1"/>
</dbReference>
<evidence type="ECO:0000259" key="8">
    <source>
        <dbReference type="SMART" id="SM01193"/>
    </source>
</evidence>
<dbReference type="AlphaFoldDB" id="A0A3B0VA55"/>
<dbReference type="SUPFAM" id="SSF51604">
    <property type="entry name" value="Enolase C-terminal domain-like"/>
    <property type="match status" value="1"/>
</dbReference>
<dbReference type="InterPro" id="IPR020811">
    <property type="entry name" value="Enolase_N"/>
</dbReference>
<protein>
    <recommendedName>
        <fullName evidence="3">phosphopyruvate hydratase</fullName>
        <ecNumber evidence="3">4.2.1.11</ecNumber>
    </recommendedName>
</protein>
<dbReference type="PANTHER" id="PTHR11902:SF1">
    <property type="entry name" value="ENOLASE"/>
    <property type="match status" value="1"/>
</dbReference>
<feature type="domain" description="Enolase N-terminal" evidence="8">
    <location>
        <begin position="8"/>
        <end position="138"/>
    </location>
</feature>
<evidence type="ECO:0000256" key="2">
    <source>
        <dbReference type="ARBA" id="ARBA00009604"/>
    </source>
</evidence>
<dbReference type="PRINTS" id="PR00148">
    <property type="entry name" value="ENOLASE"/>
</dbReference>
<dbReference type="InterPro" id="IPR036849">
    <property type="entry name" value="Enolase-like_C_sf"/>
</dbReference>
<evidence type="ECO:0000256" key="1">
    <source>
        <dbReference type="ARBA" id="ARBA00005031"/>
    </source>
</evidence>
<dbReference type="SFLD" id="SFLDG00178">
    <property type="entry name" value="enolase"/>
    <property type="match status" value="1"/>
</dbReference>
<comment type="similarity">
    <text evidence="2">Belongs to the enolase family.</text>
</comment>
<feature type="domain" description="Enolase C-terminal TIM barrel" evidence="7">
    <location>
        <begin position="143"/>
        <end position="367"/>
    </location>
</feature>
<dbReference type="SMART" id="SM01192">
    <property type="entry name" value="Enolase_C"/>
    <property type="match status" value="1"/>
</dbReference>
<dbReference type="SUPFAM" id="SSF54826">
    <property type="entry name" value="Enolase N-terminal domain-like"/>
    <property type="match status" value="1"/>
</dbReference>
<dbReference type="InterPro" id="IPR000941">
    <property type="entry name" value="Enolase"/>
</dbReference>
<dbReference type="EMBL" id="UOEX01000114">
    <property type="protein sequence ID" value="VAW35077.1"/>
    <property type="molecule type" value="Genomic_DNA"/>
</dbReference>